<proteinExistence type="predicted"/>
<gene>
    <name evidence="2" type="ORF">E2C01_084371</name>
</gene>
<accession>A0A5B7J3V7</accession>
<evidence type="ECO:0000313" key="3">
    <source>
        <dbReference type="Proteomes" id="UP000324222"/>
    </source>
</evidence>
<organism evidence="2 3">
    <name type="scientific">Portunus trituberculatus</name>
    <name type="common">Swimming crab</name>
    <name type="synonym">Neptunus trituberculatus</name>
    <dbReference type="NCBI Taxonomy" id="210409"/>
    <lineage>
        <taxon>Eukaryota</taxon>
        <taxon>Metazoa</taxon>
        <taxon>Ecdysozoa</taxon>
        <taxon>Arthropoda</taxon>
        <taxon>Crustacea</taxon>
        <taxon>Multicrustacea</taxon>
        <taxon>Malacostraca</taxon>
        <taxon>Eumalacostraca</taxon>
        <taxon>Eucarida</taxon>
        <taxon>Decapoda</taxon>
        <taxon>Pleocyemata</taxon>
        <taxon>Brachyura</taxon>
        <taxon>Eubrachyura</taxon>
        <taxon>Portunoidea</taxon>
        <taxon>Portunidae</taxon>
        <taxon>Portuninae</taxon>
        <taxon>Portunus</taxon>
    </lineage>
</organism>
<feature type="compositionally biased region" description="Polar residues" evidence="1">
    <location>
        <begin position="169"/>
        <end position="181"/>
    </location>
</feature>
<keyword evidence="3" id="KW-1185">Reference proteome</keyword>
<comment type="caution">
    <text evidence="2">The sequence shown here is derived from an EMBL/GenBank/DDBJ whole genome shotgun (WGS) entry which is preliminary data.</text>
</comment>
<protein>
    <submittedName>
        <fullName evidence="2">Uncharacterized protein</fullName>
    </submittedName>
</protein>
<sequence>MKHLRTRSEHGVHRSKLTDQKQFRKGHGLGDALLETVRLMHATLPKLQAGSVKNYWTFKRQFKEFYLDSTVSDTHKLNRLFTSCSEEVQEMIELCMALPANRGLEVALKILDERFGDERMYMNQAREAVMRGPKIWANYTNNKRYSNATCRTNTSAMDGPMDGEKEQTHSAYQGSAQFFDK</sequence>
<name>A0A5B7J3V7_PORTR</name>
<dbReference type="EMBL" id="VSRR010080969">
    <property type="protein sequence ID" value="MPC89425.1"/>
    <property type="molecule type" value="Genomic_DNA"/>
</dbReference>
<evidence type="ECO:0000256" key="1">
    <source>
        <dbReference type="SAM" id="MobiDB-lite"/>
    </source>
</evidence>
<evidence type="ECO:0000313" key="2">
    <source>
        <dbReference type="EMBL" id="MPC89425.1"/>
    </source>
</evidence>
<dbReference type="AlphaFoldDB" id="A0A5B7J3V7"/>
<dbReference type="Proteomes" id="UP000324222">
    <property type="component" value="Unassembled WGS sequence"/>
</dbReference>
<reference evidence="2 3" key="1">
    <citation type="submission" date="2019-05" db="EMBL/GenBank/DDBJ databases">
        <title>Another draft genome of Portunus trituberculatus and its Hox gene families provides insights of decapod evolution.</title>
        <authorList>
            <person name="Jeong J.-H."/>
            <person name="Song I."/>
            <person name="Kim S."/>
            <person name="Choi T."/>
            <person name="Kim D."/>
            <person name="Ryu S."/>
            <person name="Kim W."/>
        </authorList>
    </citation>
    <scope>NUCLEOTIDE SEQUENCE [LARGE SCALE GENOMIC DNA]</scope>
    <source>
        <tissue evidence="2">Muscle</tissue>
    </source>
</reference>
<dbReference type="OrthoDB" id="6379110at2759"/>
<feature type="region of interest" description="Disordered" evidence="1">
    <location>
        <begin position="154"/>
        <end position="181"/>
    </location>
</feature>